<gene>
    <name evidence="7" type="ORF">DKG74_05995</name>
</gene>
<reference evidence="7 8" key="1">
    <citation type="submission" date="2018-05" db="EMBL/GenBank/DDBJ databases">
        <title>Zavarzinia sp. HR-AS.</title>
        <authorList>
            <person name="Lee Y."/>
            <person name="Jeon C.O."/>
        </authorList>
    </citation>
    <scope>NUCLEOTIDE SEQUENCE [LARGE SCALE GENOMIC DNA]</scope>
    <source>
        <strain evidence="7 8">HR-AS</strain>
    </source>
</reference>
<evidence type="ECO:0000313" key="7">
    <source>
        <dbReference type="EMBL" id="PWR25310.1"/>
    </source>
</evidence>
<dbReference type="SUPFAM" id="SSF50022">
    <property type="entry name" value="ISP domain"/>
    <property type="match status" value="1"/>
</dbReference>
<dbReference type="InterPro" id="IPR017941">
    <property type="entry name" value="Rieske_2Fe-2S"/>
</dbReference>
<keyword evidence="8" id="KW-1185">Reference proteome</keyword>
<evidence type="ECO:0000256" key="4">
    <source>
        <dbReference type="ARBA" id="ARBA00023004"/>
    </source>
</evidence>
<evidence type="ECO:0000256" key="1">
    <source>
        <dbReference type="ARBA" id="ARBA00022714"/>
    </source>
</evidence>
<feature type="domain" description="Rieske" evidence="6">
    <location>
        <begin position="32"/>
        <end position="135"/>
    </location>
</feature>
<dbReference type="Gene3D" id="2.102.10.10">
    <property type="entry name" value="Rieske [2Fe-2S] iron-sulphur domain"/>
    <property type="match status" value="1"/>
</dbReference>
<dbReference type="Pfam" id="PF00355">
    <property type="entry name" value="Rieske"/>
    <property type="match status" value="1"/>
</dbReference>
<evidence type="ECO:0000256" key="2">
    <source>
        <dbReference type="ARBA" id="ARBA00022723"/>
    </source>
</evidence>
<dbReference type="PROSITE" id="PS51296">
    <property type="entry name" value="RIESKE"/>
    <property type="match status" value="1"/>
</dbReference>
<keyword evidence="3" id="KW-0560">Oxidoreductase</keyword>
<dbReference type="OrthoDB" id="9800776at2"/>
<dbReference type="Proteomes" id="UP000245461">
    <property type="component" value="Unassembled WGS sequence"/>
</dbReference>
<evidence type="ECO:0000259" key="6">
    <source>
        <dbReference type="PROSITE" id="PS51296"/>
    </source>
</evidence>
<dbReference type="AlphaFoldDB" id="A0A317EGU1"/>
<dbReference type="InterPro" id="IPR036922">
    <property type="entry name" value="Rieske_2Fe-2S_sf"/>
</dbReference>
<dbReference type="GO" id="GO:0051537">
    <property type="term" value="F:2 iron, 2 sulfur cluster binding"/>
    <property type="evidence" value="ECO:0007669"/>
    <property type="project" value="UniProtKB-KW"/>
</dbReference>
<name>A0A317EGU1_9PROT</name>
<sequence length="350" mass="39362">MFGPRDAQKCASPLPRQCTFAEGDWHILSSFWHPVIFSSEVTSKPARARLLDVDLVVYRTEEGIGVARDLCPHRGTRLSAGWVEGCHLVCPMHGLHFAADGRCTEIPSMPKPYRVPDKLRLQSCQAVEKYGMVWVCLADEPRHPMPNWDAAVGGAARPIFLPNDVWKAAASRHVENFNDLAHFPWVHAGTFGGDKAVAIPRHEVERTDFGLRFVVDYVEGANRYQDGFEGAEREVRYTYELTYPFATLLIMEPEGSAARYFIGDVVCPESAHVSRIFQVLSDTAGMPDRDFWVKDQALVNEEDRPMVEEQRPEDLPLDLSAEIHIPADRVSLEYRRGLIERFGLGAPMAA</sequence>
<organism evidence="7 8">
    <name type="scientific">Zavarzinia aquatilis</name>
    <dbReference type="NCBI Taxonomy" id="2211142"/>
    <lineage>
        <taxon>Bacteria</taxon>
        <taxon>Pseudomonadati</taxon>
        <taxon>Pseudomonadota</taxon>
        <taxon>Alphaproteobacteria</taxon>
        <taxon>Rhodospirillales</taxon>
        <taxon>Zavarziniaceae</taxon>
        <taxon>Zavarzinia</taxon>
    </lineage>
</organism>
<proteinExistence type="predicted"/>
<dbReference type="GO" id="GO:0046872">
    <property type="term" value="F:metal ion binding"/>
    <property type="evidence" value="ECO:0007669"/>
    <property type="project" value="UniProtKB-KW"/>
</dbReference>
<accession>A0A317EGU1</accession>
<dbReference type="PANTHER" id="PTHR21266">
    <property type="entry name" value="IRON-SULFUR DOMAIN CONTAINING PROTEIN"/>
    <property type="match status" value="1"/>
</dbReference>
<dbReference type="GO" id="GO:0016491">
    <property type="term" value="F:oxidoreductase activity"/>
    <property type="evidence" value="ECO:0007669"/>
    <property type="project" value="UniProtKB-KW"/>
</dbReference>
<evidence type="ECO:0000256" key="3">
    <source>
        <dbReference type="ARBA" id="ARBA00023002"/>
    </source>
</evidence>
<evidence type="ECO:0000313" key="8">
    <source>
        <dbReference type="Proteomes" id="UP000245461"/>
    </source>
</evidence>
<protein>
    <recommendedName>
        <fullName evidence="6">Rieske domain-containing protein</fullName>
    </recommendedName>
</protein>
<evidence type="ECO:0000256" key="5">
    <source>
        <dbReference type="ARBA" id="ARBA00023014"/>
    </source>
</evidence>
<dbReference type="EMBL" id="QGLE01000002">
    <property type="protein sequence ID" value="PWR25310.1"/>
    <property type="molecule type" value="Genomic_DNA"/>
</dbReference>
<keyword evidence="2" id="KW-0479">Metal-binding</keyword>
<keyword evidence="4" id="KW-0408">Iron</keyword>
<dbReference type="Pfam" id="PF19112">
    <property type="entry name" value="VanA_C"/>
    <property type="match status" value="1"/>
</dbReference>
<dbReference type="Gene3D" id="3.90.380.10">
    <property type="entry name" value="Naphthalene 1,2-dioxygenase Alpha Subunit, Chain A, domain 1"/>
    <property type="match status" value="1"/>
</dbReference>
<comment type="caution">
    <text evidence="7">The sequence shown here is derived from an EMBL/GenBank/DDBJ whole genome shotgun (WGS) entry which is preliminary data.</text>
</comment>
<keyword evidence="1" id="KW-0001">2Fe-2S</keyword>
<dbReference type="RefSeq" id="WP_109903629.1">
    <property type="nucleotide sequence ID" value="NZ_QGLE01000002.1"/>
</dbReference>
<dbReference type="InterPro" id="IPR044043">
    <property type="entry name" value="VanA_C_cat"/>
</dbReference>
<keyword evidence="5" id="KW-0411">Iron-sulfur</keyword>
<dbReference type="PANTHER" id="PTHR21266:SF57">
    <property type="entry name" value="3-CHLOROBENZOATE-3,4-DIOXYGENASE"/>
    <property type="match status" value="1"/>
</dbReference>
<dbReference type="SUPFAM" id="SSF55961">
    <property type="entry name" value="Bet v1-like"/>
    <property type="match status" value="1"/>
</dbReference>
<dbReference type="InterPro" id="IPR050584">
    <property type="entry name" value="Cholesterol_7-desaturase"/>
</dbReference>